<dbReference type="EMBL" id="VLLF01000001">
    <property type="protein sequence ID" value="TWI93278.1"/>
    <property type="molecule type" value="Genomic_DNA"/>
</dbReference>
<dbReference type="AlphaFoldDB" id="A0A562TJ46"/>
<evidence type="ECO:0000256" key="1">
    <source>
        <dbReference type="ARBA" id="ARBA00010282"/>
    </source>
</evidence>
<evidence type="ECO:0000313" key="3">
    <source>
        <dbReference type="EMBL" id="TWI93278.1"/>
    </source>
</evidence>
<protein>
    <submittedName>
        <fullName evidence="3">Cysteine desulfuration protein SufE</fullName>
    </submittedName>
</protein>
<dbReference type="Proteomes" id="UP000320593">
    <property type="component" value="Unassembled WGS sequence"/>
</dbReference>
<evidence type="ECO:0000259" key="2">
    <source>
        <dbReference type="Pfam" id="PF02657"/>
    </source>
</evidence>
<name>A0A562TJ46_9HYPH</name>
<comment type="similarity">
    <text evidence="1">Belongs to the SufE family.</text>
</comment>
<comment type="caution">
    <text evidence="3">The sequence shown here is derived from an EMBL/GenBank/DDBJ whole genome shotgun (WGS) entry which is preliminary data.</text>
</comment>
<accession>A0A562TJ46</accession>
<dbReference type="PANTHER" id="PTHR43597">
    <property type="entry name" value="SULFUR ACCEPTOR PROTEIN CSDE"/>
    <property type="match status" value="1"/>
</dbReference>
<feature type="domain" description="Fe-S metabolism associated" evidence="2">
    <location>
        <begin position="19"/>
        <end position="142"/>
    </location>
</feature>
<dbReference type="SUPFAM" id="SSF82649">
    <property type="entry name" value="SufE/NifU"/>
    <property type="match status" value="1"/>
</dbReference>
<dbReference type="Gene3D" id="3.90.1010.10">
    <property type="match status" value="1"/>
</dbReference>
<sequence>MREIEKRCAMTTTIDEILENFEFLDDWEDRYKYLIDLGKELPDLPDGEKNETNKVRGCVSQVWLITSVDTRGGVPVVSFRGDSDALIVQGLVAIVLALFSGKTAQDILDTDVEDVFNRLGLQEHLTPQRSNGLKSMVGRIRSDAEGALAAA</sequence>
<dbReference type="InterPro" id="IPR003808">
    <property type="entry name" value="Fe-S_metab-assoc_dom"/>
</dbReference>
<dbReference type="PANTHER" id="PTHR43597:SF5">
    <property type="entry name" value="SUFE-LIKE PROTEIN 2, CHLOROPLASTIC"/>
    <property type="match status" value="1"/>
</dbReference>
<evidence type="ECO:0000313" key="4">
    <source>
        <dbReference type="Proteomes" id="UP000320593"/>
    </source>
</evidence>
<keyword evidence="4" id="KW-1185">Reference proteome</keyword>
<proteinExistence type="inferred from homology"/>
<reference evidence="3 4" key="1">
    <citation type="submission" date="2019-07" db="EMBL/GenBank/DDBJ databases">
        <title>Genomic Encyclopedia of Archaeal and Bacterial Type Strains, Phase II (KMG-II): from individual species to whole genera.</title>
        <authorList>
            <person name="Goeker M."/>
        </authorList>
    </citation>
    <scope>NUCLEOTIDE SEQUENCE [LARGE SCALE GENOMIC DNA]</scope>
    <source>
        <strain evidence="3 4">ATCC BAA-252</strain>
    </source>
</reference>
<organism evidence="3 4">
    <name type="scientific">Roseibium hamelinense</name>
    <dbReference type="NCBI Taxonomy" id="150831"/>
    <lineage>
        <taxon>Bacteria</taxon>
        <taxon>Pseudomonadati</taxon>
        <taxon>Pseudomonadota</taxon>
        <taxon>Alphaproteobacteria</taxon>
        <taxon>Hyphomicrobiales</taxon>
        <taxon>Stappiaceae</taxon>
        <taxon>Roseibium</taxon>
    </lineage>
</organism>
<dbReference type="Pfam" id="PF02657">
    <property type="entry name" value="SufE"/>
    <property type="match status" value="1"/>
</dbReference>
<gene>
    <name evidence="3" type="ORF">JM93_00833</name>
</gene>